<evidence type="ECO:0000256" key="8">
    <source>
        <dbReference type="ARBA" id="ARBA00022989"/>
    </source>
</evidence>
<dbReference type="GO" id="GO:0004222">
    <property type="term" value="F:metalloendopeptidase activity"/>
    <property type="evidence" value="ECO:0007669"/>
    <property type="project" value="InterPro"/>
</dbReference>
<evidence type="ECO:0000256" key="4">
    <source>
        <dbReference type="ARBA" id="ARBA00022692"/>
    </source>
</evidence>
<evidence type="ECO:0000256" key="1">
    <source>
        <dbReference type="ARBA" id="ARBA00004651"/>
    </source>
</evidence>
<dbReference type="InterPro" id="IPR001915">
    <property type="entry name" value="Peptidase_M48"/>
</dbReference>
<feature type="transmembrane region" description="Helical" evidence="13">
    <location>
        <begin position="189"/>
        <end position="211"/>
    </location>
</feature>
<evidence type="ECO:0000256" key="13">
    <source>
        <dbReference type="SAM" id="Phobius"/>
    </source>
</evidence>
<evidence type="ECO:0000259" key="14">
    <source>
        <dbReference type="Pfam" id="PF01435"/>
    </source>
</evidence>
<evidence type="ECO:0000256" key="6">
    <source>
        <dbReference type="ARBA" id="ARBA00022801"/>
    </source>
</evidence>
<feature type="region of interest" description="Disordered" evidence="12">
    <location>
        <begin position="297"/>
        <end position="318"/>
    </location>
</feature>
<dbReference type="Pfam" id="PF01435">
    <property type="entry name" value="Peptidase_M48"/>
    <property type="match status" value="1"/>
</dbReference>
<keyword evidence="7 11" id="KW-0862">Zinc</keyword>
<evidence type="ECO:0000256" key="3">
    <source>
        <dbReference type="ARBA" id="ARBA00022670"/>
    </source>
</evidence>
<feature type="domain" description="Peptidase M48" evidence="14">
    <location>
        <begin position="75"/>
        <end position="279"/>
    </location>
</feature>
<evidence type="ECO:0000256" key="12">
    <source>
        <dbReference type="SAM" id="MobiDB-lite"/>
    </source>
</evidence>
<evidence type="ECO:0000256" key="10">
    <source>
        <dbReference type="ARBA" id="ARBA00023136"/>
    </source>
</evidence>
<keyword evidence="9 11" id="KW-0482">Metalloprotease</keyword>
<dbReference type="GO" id="GO:0005886">
    <property type="term" value="C:plasma membrane"/>
    <property type="evidence" value="ECO:0007669"/>
    <property type="project" value="UniProtKB-SubCell"/>
</dbReference>
<dbReference type="Gene3D" id="3.30.2010.10">
    <property type="entry name" value="Metalloproteases ('zincins'), catalytic domain"/>
    <property type="match status" value="1"/>
</dbReference>
<comment type="subcellular location">
    <subcellularLocation>
        <location evidence="1">Cell membrane</location>
        <topology evidence="1">Multi-pass membrane protein</topology>
    </subcellularLocation>
</comment>
<dbReference type="PANTHER" id="PTHR43221:SF1">
    <property type="entry name" value="PROTEASE HTPX"/>
    <property type="match status" value="1"/>
</dbReference>
<dbReference type="GO" id="GO:0046872">
    <property type="term" value="F:metal ion binding"/>
    <property type="evidence" value="ECO:0007669"/>
    <property type="project" value="UniProtKB-KW"/>
</dbReference>
<evidence type="ECO:0000256" key="9">
    <source>
        <dbReference type="ARBA" id="ARBA00023049"/>
    </source>
</evidence>
<comment type="caution">
    <text evidence="15">The sequence shown here is derived from an EMBL/GenBank/DDBJ whole genome shotgun (WGS) entry which is preliminary data.</text>
</comment>
<dbReference type="InterPro" id="IPR050083">
    <property type="entry name" value="HtpX_protease"/>
</dbReference>
<sequence>MAELHWHRHAMLNRLQSLLLLGVMAGFMALLGRLLWGGDAAFWLMMLGVLVLLFNPVAAPQLVMRMYRAQPLKPQQVPALYAALEELARRAGLPRVPTLYYVPSRMVNAFAVGSREDAAIAVTDGLLRTLDTREATGVLAHEISHIRNGDMWVMGIADLFSRLTSLFSLFGQFLLLLNLPLLMMANTGINWFAILILIFAPNLSALAQLGLSRTREYDADLNAALLTGDPEGLARALVKIEKEQGTLLERVFLPGRRIPEPSLLRTHPPTEERVRRLMELRLPDDRKPLSLSAEPLAQGGLQQPVQRPPHWHLSGLWH</sequence>
<keyword evidence="8 13" id="KW-1133">Transmembrane helix</keyword>
<accession>A0A831RMM4</accession>
<proteinExistence type="inferred from homology"/>
<keyword evidence="2" id="KW-1003">Cell membrane</keyword>
<name>A0A831RMM4_9GAMM</name>
<feature type="transmembrane region" description="Helical" evidence="13">
    <location>
        <begin position="42"/>
        <end position="63"/>
    </location>
</feature>
<evidence type="ECO:0000256" key="5">
    <source>
        <dbReference type="ARBA" id="ARBA00022723"/>
    </source>
</evidence>
<gene>
    <name evidence="15" type="ORF">ENI96_10105</name>
</gene>
<comment type="cofactor">
    <cofactor evidence="11">
        <name>Zn(2+)</name>
        <dbReference type="ChEBI" id="CHEBI:29105"/>
    </cofactor>
    <text evidence="11">Binds 1 zinc ion per subunit.</text>
</comment>
<evidence type="ECO:0000313" key="15">
    <source>
        <dbReference type="EMBL" id="HEB96767.1"/>
    </source>
</evidence>
<feature type="transmembrane region" description="Helical" evidence="13">
    <location>
        <begin position="18"/>
        <end position="36"/>
    </location>
</feature>
<evidence type="ECO:0000256" key="2">
    <source>
        <dbReference type="ARBA" id="ARBA00022475"/>
    </source>
</evidence>
<reference evidence="15" key="1">
    <citation type="journal article" date="2020" name="mSystems">
        <title>Genome- and Community-Level Interaction Insights into Carbon Utilization and Element Cycling Functions of Hydrothermarchaeota in Hydrothermal Sediment.</title>
        <authorList>
            <person name="Zhou Z."/>
            <person name="Liu Y."/>
            <person name="Xu W."/>
            <person name="Pan J."/>
            <person name="Luo Z.H."/>
            <person name="Li M."/>
        </authorList>
    </citation>
    <scope>NUCLEOTIDE SEQUENCE [LARGE SCALE GENOMIC DNA]</scope>
    <source>
        <strain evidence="15">HyVt-443</strain>
    </source>
</reference>
<keyword evidence="10 13" id="KW-0472">Membrane</keyword>
<evidence type="ECO:0000256" key="7">
    <source>
        <dbReference type="ARBA" id="ARBA00022833"/>
    </source>
</evidence>
<dbReference type="EMBL" id="DRKP01000115">
    <property type="protein sequence ID" value="HEB96767.1"/>
    <property type="molecule type" value="Genomic_DNA"/>
</dbReference>
<keyword evidence="5" id="KW-0479">Metal-binding</keyword>
<protein>
    <submittedName>
        <fullName evidence="15">Peptidase M48</fullName>
    </submittedName>
</protein>
<dbReference type="CDD" id="cd07339">
    <property type="entry name" value="M48B_HtpX_like"/>
    <property type="match status" value="1"/>
</dbReference>
<comment type="similarity">
    <text evidence="11">Belongs to the peptidase M48 family.</text>
</comment>
<organism evidence="15">
    <name type="scientific">Sedimenticola thiotaurini</name>
    <dbReference type="NCBI Taxonomy" id="1543721"/>
    <lineage>
        <taxon>Bacteria</taxon>
        <taxon>Pseudomonadati</taxon>
        <taxon>Pseudomonadota</taxon>
        <taxon>Gammaproteobacteria</taxon>
        <taxon>Chromatiales</taxon>
        <taxon>Sedimenticolaceae</taxon>
        <taxon>Sedimenticola</taxon>
    </lineage>
</organism>
<keyword evidence="4 13" id="KW-0812">Transmembrane</keyword>
<feature type="transmembrane region" description="Helical" evidence="13">
    <location>
        <begin position="163"/>
        <end position="183"/>
    </location>
</feature>
<evidence type="ECO:0000256" key="11">
    <source>
        <dbReference type="RuleBase" id="RU003983"/>
    </source>
</evidence>
<keyword evidence="3 11" id="KW-0645">Protease</keyword>
<dbReference type="AlphaFoldDB" id="A0A831RMM4"/>
<dbReference type="PANTHER" id="PTHR43221">
    <property type="entry name" value="PROTEASE HTPX"/>
    <property type="match status" value="1"/>
</dbReference>
<dbReference type="Proteomes" id="UP000886251">
    <property type="component" value="Unassembled WGS sequence"/>
</dbReference>
<keyword evidence="6 11" id="KW-0378">Hydrolase</keyword>
<dbReference type="GO" id="GO:0006508">
    <property type="term" value="P:proteolysis"/>
    <property type="evidence" value="ECO:0007669"/>
    <property type="project" value="UniProtKB-KW"/>
</dbReference>